<sequence>MVHDRSLAPCPVTDWSNERRKECLRSTRLGHRWRRFGRARRGLAWLALLAVPVSILGGQYWIHDVAPERDRLAHTRPHLHPIFDAADPADRATAVVSMVGLGNLDATDTAVALPALAALGQVWAVQYDNTGLDTAVISRMIVDHAEQAGVERVVLTGHSMGGIIALEVAGHVVADPDLDLLAVILDCTPVDLHAVRADKRDAGEDLLRWVGWVPGARESRTLRLVVETAARKDRYVVPHPHGFPTVDPGGLVDAVTEVLEDKIFAPDVASTGLIESQFEAIVASGALDDLGALASRRGDSRGPAVVFVRPGRGTDDDVVDVDYSQRVLFERVGGSRGSLLVVRLVGTGHADPIQQPQAYNAAVATKIVPFVDRLAERDTRPVQASGR</sequence>
<evidence type="ECO:0000313" key="4">
    <source>
        <dbReference type="Proteomes" id="UP001233164"/>
    </source>
</evidence>
<evidence type="ECO:0000313" key="3">
    <source>
        <dbReference type="EMBL" id="MDM7488147.1"/>
    </source>
</evidence>
<dbReference type="EMBL" id="JAUBOF010000017">
    <property type="protein sequence ID" value="MDM7488147.1"/>
    <property type="molecule type" value="Genomic_DNA"/>
</dbReference>
<dbReference type="RefSeq" id="WP_289378224.1">
    <property type="nucleotide sequence ID" value="NZ_JAUBOF010000017.1"/>
</dbReference>
<dbReference type="InterPro" id="IPR000073">
    <property type="entry name" value="AB_hydrolase_1"/>
</dbReference>
<dbReference type="SUPFAM" id="SSF53474">
    <property type="entry name" value="alpha/beta-Hydrolases"/>
    <property type="match status" value="1"/>
</dbReference>
<keyword evidence="4" id="KW-1185">Reference proteome</keyword>
<comment type="caution">
    <text evidence="3">The sequence shown here is derived from an EMBL/GenBank/DDBJ whole genome shotgun (WGS) entry which is preliminary data.</text>
</comment>
<protein>
    <submittedName>
        <fullName evidence="3">Alpha/beta fold hydrolase</fullName>
    </submittedName>
</protein>
<dbReference type="Gene3D" id="3.40.50.1820">
    <property type="entry name" value="alpha/beta hydrolase"/>
    <property type="match status" value="1"/>
</dbReference>
<keyword evidence="1" id="KW-1133">Transmembrane helix</keyword>
<keyword evidence="3" id="KW-0378">Hydrolase</keyword>
<feature type="transmembrane region" description="Helical" evidence="1">
    <location>
        <begin position="42"/>
        <end position="62"/>
    </location>
</feature>
<keyword evidence="1" id="KW-0472">Membrane</keyword>
<feature type="domain" description="AB hydrolase-1" evidence="2">
    <location>
        <begin position="113"/>
        <end position="362"/>
    </location>
</feature>
<organism evidence="3 4">
    <name type="scientific">Rhodococcus indonesiensis</name>
    <dbReference type="NCBI Taxonomy" id="3055869"/>
    <lineage>
        <taxon>Bacteria</taxon>
        <taxon>Bacillati</taxon>
        <taxon>Actinomycetota</taxon>
        <taxon>Actinomycetes</taxon>
        <taxon>Mycobacteriales</taxon>
        <taxon>Nocardiaceae</taxon>
        <taxon>Rhodococcus</taxon>
    </lineage>
</organism>
<name>A0ABT7RKH2_9NOCA</name>
<evidence type="ECO:0000256" key="1">
    <source>
        <dbReference type="SAM" id="Phobius"/>
    </source>
</evidence>
<keyword evidence="1" id="KW-0812">Transmembrane</keyword>
<reference evidence="3 4" key="1">
    <citation type="submission" date="2023-06" db="EMBL/GenBank/DDBJ databases">
        <title>Rhodococcus indonesiensis sp. nov a new member of the Rhodococcus ruber lineage isolated from a sediment of neutral hot spring.</title>
        <authorList>
            <person name="Kusuma A.B."/>
            <person name="Fenylestari G."/>
            <person name="Ammar F."/>
            <person name="Nouioui I."/>
            <person name="Goodfellow M."/>
        </authorList>
    </citation>
    <scope>NUCLEOTIDE SEQUENCE [LARGE SCALE GENOMIC DNA]</scope>
    <source>
        <strain evidence="3 4">CSLK01-03</strain>
    </source>
</reference>
<accession>A0ABT7RKH2</accession>
<evidence type="ECO:0000259" key="2">
    <source>
        <dbReference type="Pfam" id="PF12697"/>
    </source>
</evidence>
<proteinExistence type="predicted"/>
<dbReference type="GO" id="GO:0016787">
    <property type="term" value="F:hydrolase activity"/>
    <property type="evidence" value="ECO:0007669"/>
    <property type="project" value="UniProtKB-KW"/>
</dbReference>
<dbReference type="Proteomes" id="UP001233164">
    <property type="component" value="Unassembled WGS sequence"/>
</dbReference>
<dbReference type="Pfam" id="PF12697">
    <property type="entry name" value="Abhydrolase_6"/>
    <property type="match status" value="1"/>
</dbReference>
<gene>
    <name evidence="3" type="ORF">QT969_07610</name>
</gene>
<dbReference type="InterPro" id="IPR029058">
    <property type="entry name" value="AB_hydrolase_fold"/>
</dbReference>